<evidence type="ECO:0000313" key="4">
    <source>
        <dbReference type="Proteomes" id="UP000807469"/>
    </source>
</evidence>
<dbReference type="InterPro" id="IPR027417">
    <property type="entry name" value="P-loop_NTPase"/>
</dbReference>
<evidence type="ECO:0000256" key="1">
    <source>
        <dbReference type="ARBA" id="ARBA00022737"/>
    </source>
</evidence>
<proteinExistence type="predicted"/>
<dbReference type="Pfam" id="PF24883">
    <property type="entry name" value="NPHP3_N"/>
    <property type="match status" value="1"/>
</dbReference>
<dbReference type="SUPFAM" id="SSF52540">
    <property type="entry name" value="P-loop containing nucleoside triphosphate hydrolases"/>
    <property type="match status" value="1"/>
</dbReference>
<keyword evidence="1" id="KW-0677">Repeat</keyword>
<dbReference type="Gene3D" id="3.40.50.300">
    <property type="entry name" value="P-loop containing nucleotide triphosphate hydrolases"/>
    <property type="match status" value="1"/>
</dbReference>
<name>A0A9P5YXC6_9AGAR</name>
<dbReference type="InterPro" id="IPR056884">
    <property type="entry name" value="NPHP3-like_N"/>
</dbReference>
<keyword evidence="4" id="KW-1185">Reference proteome</keyword>
<gene>
    <name evidence="3" type="ORF">BDN70DRAFT_811586</name>
</gene>
<evidence type="ECO:0000313" key="3">
    <source>
        <dbReference type="EMBL" id="KAF9476833.1"/>
    </source>
</evidence>
<feature type="non-terminal residue" evidence="3">
    <location>
        <position position="408"/>
    </location>
</feature>
<dbReference type="Proteomes" id="UP000807469">
    <property type="component" value="Unassembled WGS sequence"/>
</dbReference>
<sequence length="408" mass="45313">MHIFLSPAFEKLQRASAPSALHDSSARFDPPKCHPNTRIAVLEYIMGWIFGRNDPEALILWLYGPAGAGKSAILQTIAERCAMRSSLLASFFFGRSDPTRNVVEPFIPTISCQIAITLPEIRPRIESAIERDPFVVDKSIVTQLQSLIIQPLETLIASGFFDDPEAHPRLILIDGLDECTDPKMQSLLIQVLADALRSQRLPLIFLIASRPEQNISLTFNSPPLVGLWKSLVLDDTYKPTDDIRTFLVDSFQKIKSTHPHHKFIPDAWPSTSDINHLVQKSSGQFIYAAVVSEYISAPHHRPPRRLEVIIGLRSTRCDGEIPFAELDALYMHLLESCPDPESVVQVVGIVLAGLRQKDWIEALLGLQPGDVNLALGPLSSIIDTTGSQVYLLHASFGDFLVDRTRSGT</sequence>
<feature type="domain" description="Nephrocystin 3-like N-terminal" evidence="2">
    <location>
        <begin position="55"/>
        <end position="210"/>
    </location>
</feature>
<dbReference type="PANTHER" id="PTHR10039">
    <property type="entry name" value="AMELOGENIN"/>
    <property type="match status" value="1"/>
</dbReference>
<reference evidence="3" key="1">
    <citation type="submission" date="2020-11" db="EMBL/GenBank/DDBJ databases">
        <authorList>
            <consortium name="DOE Joint Genome Institute"/>
            <person name="Ahrendt S."/>
            <person name="Riley R."/>
            <person name="Andreopoulos W."/>
            <person name="Labutti K."/>
            <person name="Pangilinan J."/>
            <person name="Ruiz-Duenas F.J."/>
            <person name="Barrasa J.M."/>
            <person name="Sanchez-Garcia M."/>
            <person name="Camarero S."/>
            <person name="Miyauchi S."/>
            <person name="Serrano A."/>
            <person name="Linde D."/>
            <person name="Babiker R."/>
            <person name="Drula E."/>
            <person name="Ayuso-Fernandez I."/>
            <person name="Pacheco R."/>
            <person name="Padilla G."/>
            <person name="Ferreira P."/>
            <person name="Barriuso J."/>
            <person name="Kellner H."/>
            <person name="Castanera R."/>
            <person name="Alfaro M."/>
            <person name="Ramirez L."/>
            <person name="Pisabarro A.G."/>
            <person name="Kuo A."/>
            <person name="Tritt A."/>
            <person name="Lipzen A."/>
            <person name="He G."/>
            <person name="Yan M."/>
            <person name="Ng V."/>
            <person name="Cullen D."/>
            <person name="Martin F."/>
            <person name="Rosso M.-N."/>
            <person name="Henrissat B."/>
            <person name="Hibbett D."/>
            <person name="Martinez A.T."/>
            <person name="Grigoriev I.V."/>
        </authorList>
    </citation>
    <scope>NUCLEOTIDE SEQUENCE</scope>
    <source>
        <strain evidence="3">CIRM-BRFM 674</strain>
    </source>
</reference>
<comment type="caution">
    <text evidence="3">The sequence shown here is derived from an EMBL/GenBank/DDBJ whole genome shotgun (WGS) entry which is preliminary data.</text>
</comment>
<organism evidence="3 4">
    <name type="scientific">Pholiota conissans</name>
    <dbReference type="NCBI Taxonomy" id="109636"/>
    <lineage>
        <taxon>Eukaryota</taxon>
        <taxon>Fungi</taxon>
        <taxon>Dikarya</taxon>
        <taxon>Basidiomycota</taxon>
        <taxon>Agaricomycotina</taxon>
        <taxon>Agaricomycetes</taxon>
        <taxon>Agaricomycetidae</taxon>
        <taxon>Agaricales</taxon>
        <taxon>Agaricineae</taxon>
        <taxon>Strophariaceae</taxon>
        <taxon>Pholiota</taxon>
    </lineage>
</organism>
<accession>A0A9P5YXC6</accession>
<evidence type="ECO:0000259" key="2">
    <source>
        <dbReference type="Pfam" id="PF24883"/>
    </source>
</evidence>
<dbReference type="AlphaFoldDB" id="A0A9P5YXC6"/>
<dbReference type="OrthoDB" id="2883583at2759"/>
<protein>
    <recommendedName>
        <fullName evidence="2">Nephrocystin 3-like N-terminal domain-containing protein</fullName>
    </recommendedName>
</protein>
<dbReference type="PANTHER" id="PTHR10039:SF14">
    <property type="entry name" value="NACHT DOMAIN-CONTAINING PROTEIN"/>
    <property type="match status" value="1"/>
</dbReference>
<dbReference type="EMBL" id="MU155280">
    <property type="protein sequence ID" value="KAF9476833.1"/>
    <property type="molecule type" value="Genomic_DNA"/>
</dbReference>